<feature type="compositionally biased region" description="Basic and acidic residues" evidence="13">
    <location>
        <begin position="277"/>
        <end position="286"/>
    </location>
</feature>
<evidence type="ECO:0000256" key="13">
    <source>
        <dbReference type="SAM" id="MobiDB-lite"/>
    </source>
</evidence>
<accession>A0A8H7VJ84</accession>
<comment type="subcellular location">
    <subcellularLocation>
        <location evidence="2">Membrane</location>
        <topology evidence="2">Multi-pass membrane protein</topology>
    </subcellularLocation>
</comment>
<dbReference type="SMART" id="SM00744">
    <property type="entry name" value="RINGv"/>
    <property type="match status" value="1"/>
</dbReference>
<dbReference type="InterPro" id="IPR011016">
    <property type="entry name" value="Znf_RING-CH"/>
</dbReference>
<evidence type="ECO:0000256" key="2">
    <source>
        <dbReference type="ARBA" id="ARBA00004141"/>
    </source>
</evidence>
<feature type="region of interest" description="Disordered" evidence="13">
    <location>
        <begin position="251"/>
        <end position="286"/>
    </location>
</feature>
<dbReference type="FunFam" id="3.30.40.10:FF:000287">
    <property type="entry name" value="RING finger membrane protein"/>
    <property type="match status" value="1"/>
</dbReference>
<dbReference type="GO" id="GO:0005789">
    <property type="term" value="C:endoplasmic reticulum membrane"/>
    <property type="evidence" value="ECO:0007669"/>
    <property type="project" value="TreeGrafter"/>
</dbReference>
<keyword evidence="9" id="KW-0833">Ubl conjugation pathway</keyword>
<feature type="transmembrane region" description="Helical" evidence="14">
    <location>
        <begin position="215"/>
        <end position="239"/>
    </location>
</feature>
<dbReference type="SUPFAM" id="SSF57850">
    <property type="entry name" value="RING/U-box"/>
    <property type="match status" value="1"/>
</dbReference>
<evidence type="ECO:0000256" key="11">
    <source>
        <dbReference type="ARBA" id="ARBA00022989"/>
    </source>
</evidence>
<keyword evidence="5" id="KW-0808">Transferase</keyword>
<dbReference type="EC" id="2.3.2.27" evidence="4"/>
<evidence type="ECO:0000256" key="14">
    <source>
        <dbReference type="SAM" id="Phobius"/>
    </source>
</evidence>
<dbReference type="PANTHER" id="PTHR13145:SF0">
    <property type="entry name" value="E3 UBIQUITIN-PROTEIN LIGASE MARCHF6"/>
    <property type="match status" value="1"/>
</dbReference>
<evidence type="ECO:0000256" key="5">
    <source>
        <dbReference type="ARBA" id="ARBA00022679"/>
    </source>
</evidence>
<dbReference type="Gene3D" id="3.30.40.10">
    <property type="entry name" value="Zinc/RING finger domain, C3HC4 (zinc finger)"/>
    <property type="match status" value="1"/>
</dbReference>
<evidence type="ECO:0000256" key="4">
    <source>
        <dbReference type="ARBA" id="ARBA00012483"/>
    </source>
</evidence>
<evidence type="ECO:0000256" key="9">
    <source>
        <dbReference type="ARBA" id="ARBA00022786"/>
    </source>
</evidence>
<keyword evidence="17" id="KW-1185">Reference proteome</keyword>
<dbReference type="AlphaFoldDB" id="A0A8H7VJ84"/>
<keyword evidence="8" id="KW-0863">Zinc-finger</keyword>
<keyword evidence="11 14" id="KW-1133">Transmembrane helix</keyword>
<dbReference type="CDD" id="cd16702">
    <property type="entry name" value="RING_CH-C4HC3_MARCH6"/>
    <property type="match status" value="1"/>
</dbReference>
<dbReference type="GO" id="GO:0061630">
    <property type="term" value="F:ubiquitin protein ligase activity"/>
    <property type="evidence" value="ECO:0007669"/>
    <property type="project" value="UniProtKB-EC"/>
</dbReference>
<evidence type="ECO:0000256" key="8">
    <source>
        <dbReference type="ARBA" id="ARBA00022771"/>
    </source>
</evidence>
<evidence type="ECO:0000259" key="15">
    <source>
        <dbReference type="PROSITE" id="PS51292"/>
    </source>
</evidence>
<evidence type="ECO:0000256" key="3">
    <source>
        <dbReference type="ARBA" id="ARBA00004906"/>
    </source>
</evidence>
<evidence type="ECO:0000256" key="7">
    <source>
        <dbReference type="ARBA" id="ARBA00022723"/>
    </source>
</evidence>
<name>A0A8H7VJ84_9FUNG</name>
<evidence type="ECO:0000256" key="1">
    <source>
        <dbReference type="ARBA" id="ARBA00000900"/>
    </source>
</evidence>
<comment type="catalytic activity">
    <reaction evidence="1">
        <text>S-ubiquitinyl-[E2 ubiquitin-conjugating enzyme]-L-cysteine + [acceptor protein]-L-lysine = [E2 ubiquitin-conjugating enzyme]-L-cysteine + N(6)-ubiquitinyl-[acceptor protein]-L-lysine.</text>
        <dbReference type="EC" id="2.3.2.27"/>
    </reaction>
</comment>
<feature type="transmembrane region" description="Helical" evidence="14">
    <location>
        <begin position="79"/>
        <end position="103"/>
    </location>
</feature>
<dbReference type="EMBL" id="JAEPRB010000124">
    <property type="protein sequence ID" value="KAG2220927.1"/>
    <property type="molecule type" value="Genomic_DNA"/>
</dbReference>
<comment type="pathway">
    <text evidence="3">Protein modification; protein ubiquitination.</text>
</comment>
<keyword evidence="7" id="KW-0479">Metal-binding</keyword>
<feature type="non-terminal residue" evidence="16">
    <location>
        <position position="286"/>
    </location>
</feature>
<evidence type="ECO:0000256" key="6">
    <source>
        <dbReference type="ARBA" id="ARBA00022692"/>
    </source>
</evidence>
<evidence type="ECO:0000256" key="12">
    <source>
        <dbReference type="ARBA" id="ARBA00023136"/>
    </source>
</evidence>
<feature type="domain" description="RING-CH-type" evidence="15">
    <location>
        <begin position="1"/>
        <end position="55"/>
    </location>
</feature>
<dbReference type="Pfam" id="PF12906">
    <property type="entry name" value="RINGv"/>
    <property type="match status" value="1"/>
</dbReference>
<proteinExistence type="predicted"/>
<evidence type="ECO:0000256" key="10">
    <source>
        <dbReference type="ARBA" id="ARBA00022833"/>
    </source>
</evidence>
<dbReference type="GO" id="GO:0008270">
    <property type="term" value="F:zinc ion binding"/>
    <property type="evidence" value="ECO:0007669"/>
    <property type="project" value="UniProtKB-KW"/>
</dbReference>
<dbReference type="OrthoDB" id="264354at2759"/>
<evidence type="ECO:0000313" key="17">
    <source>
        <dbReference type="Proteomes" id="UP000646827"/>
    </source>
</evidence>
<keyword evidence="6 14" id="KW-0812">Transmembrane</keyword>
<dbReference type="PROSITE" id="PS51292">
    <property type="entry name" value="ZF_RING_CH"/>
    <property type="match status" value="1"/>
</dbReference>
<dbReference type="InterPro" id="IPR013083">
    <property type="entry name" value="Znf_RING/FYVE/PHD"/>
</dbReference>
<keyword evidence="12 14" id="KW-0472">Membrane</keyword>
<feature type="non-terminal residue" evidence="16">
    <location>
        <position position="1"/>
    </location>
</feature>
<feature type="compositionally biased region" description="Acidic residues" evidence="13">
    <location>
        <begin position="251"/>
        <end position="276"/>
    </location>
</feature>
<organism evidence="16 17">
    <name type="scientific">Circinella minor</name>
    <dbReference type="NCBI Taxonomy" id="1195481"/>
    <lineage>
        <taxon>Eukaryota</taxon>
        <taxon>Fungi</taxon>
        <taxon>Fungi incertae sedis</taxon>
        <taxon>Mucoromycota</taxon>
        <taxon>Mucoromycotina</taxon>
        <taxon>Mucoromycetes</taxon>
        <taxon>Mucorales</taxon>
        <taxon>Lichtheimiaceae</taxon>
        <taxon>Circinella</taxon>
    </lineage>
</organism>
<dbReference type="GO" id="GO:0036503">
    <property type="term" value="P:ERAD pathway"/>
    <property type="evidence" value="ECO:0007669"/>
    <property type="project" value="TreeGrafter"/>
</dbReference>
<dbReference type="PANTHER" id="PTHR13145">
    <property type="entry name" value="SSM4 PROTEIN"/>
    <property type="match status" value="1"/>
</dbReference>
<evidence type="ECO:0000313" key="16">
    <source>
        <dbReference type="EMBL" id="KAG2220927.1"/>
    </source>
</evidence>
<keyword evidence="10" id="KW-0862">Zinc</keyword>
<gene>
    <name evidence="16" type="ORF">INT45_010680</name>
</gene>
<protein>
    <recommendedName>
        <fullName evidence="4">RING-type E3 ubiquitin transferase</fullName>
        <ecNumber evidence="4">2.3.2.27</ecNumber>
    </recommendedName>
</protein>
<comment type="caution">
    <text evidence="16">The sequence shown here is derived from an EMBL/GenBank/DDBJ whole genome shotgun (WGS) entry which is preliminary data.</text>
</comment>
<reference evidence="16 17" key="1">
    <citation type="submission" date="2020-12" db="EMBL/GenBank/DDBJ databases">
        <title>Metabolic potential, ecology and presence of endohyphal bacteria is reflected in genomic diversity of Mucoromycotina.</title>
        <authorList>
            <person name="Muszewska A."/>
            <person name="Okrasinska A."/>
            <person name="Steczkiewicz K."/>
            <person name="Drgas O."/>
            <person name="Orlowska M."/>
            <person name="Perlinska-Lenart U."/>
            <person name="Aleksandrzak-Piekarczyk T."/>
            <person name="Szatraj K."/>
            <person name="Zielenkiewicz U."/>
            <person name="Pilsyk S."/>
            <person name="Malc E."/>
            <person name="Mieczkowski P."/>
            <person name="Kruszewska J.S."/>
            <person name="Biernat P."/>
            <person name="Pawlowska J."/>
        </authorList>
    </citation>
    <scope>NUCLEOTIDE SEQUENCE [LARGE SCALE GENOMIC DNA]</scope>
    <source>
        <strain evidence="16 17">CBS 142.35</strain>
    </source>
</reference>
<dbReference type="Proteomes" id="UP000646827">
    <property type="component" value="Unassembled WGS sequence"/>
</dbReference>
<sequence>ICRVCRCGDTPEQPLFHPCKCSGSIRHVHQDCLTEWLSHSRKKYCELCEHPFSFTPVYRPDMPESLPITLFIKQLYKKIVFLTCTVIRAFVVSSVWLILLPYLTVWTWRFYLWSGENLAHRLSRFQNINIASSSTTSTTASLITPFASSSSLLSISATASSLLSSTSITSAALSTSASATSFSDNNNDENLYLTNVFPHTINIEKMLKSFNTKTFLADCFEGQIITCIVVIAFVAVFLLREWIIQNIPAEFEEEEEEEDNDDDDNRVVIDEDELMDETIHLDGTEH</sequence>